<feature type="region of interest" description="Disordered" evidence="1">
    <location>
        <begin position="61"/>
        <end position="104"/>
    </location>
</feature>
<evidence type="ECO:0000256" key="1">
    <source>
        <dbReference type="SAM" id="MobiDB-lite"/>
    </source>
</evidence>
<dbReference type="EMBL" id="DS231629">
    <property type="protein sequence ID" value="EDU43981.1"/>
    <property type="molecule type" value="Genomic_DNA"/>
</dbReference>
<dbReference type="InParanoid" id="B2WLS1"/>
<evidence type="ECO:0000313" key="2">
    <source>
        <dbReference type="EMBL" id="EDU43981.1"/>
    </source>
</evidence>
<gene>
    <name evidence="2" type="ORF">PTRG_10931</name>
</gene>
<dbReference type="HOGENOM" id="CLU_723888_0_0_1"/>
<feature type="region of interest" description="Disordered" evidence="1">
    <location>
        <begin position="142"/>
        <end position="184"/>
    </location>
</feature>
<feature type="compositionally biased region" description="Basic and acidic residues" evidence="1">
    <location>
        <begin position="79"/>
        <end position="88"/>
    </location>
</feature>
<dbReference type="InterPro" id="IPR032675">
    <property type="entry name" value="LRR_dom_sf"/>
</dbReference>
<feature type="compositionally biased region" description="Basic and acidic residues" evidence="1">
    <location>
        <begin position="7"/>
        <end position="16"/>
    </location>
</feature>
<accession>B2WLS1</accession>
<protein>
    <submittedName>
        <fullName evidence="2">Uncharacterized protein</fullName>
    </submittedName>
</protein>
<dbReference type="Gene3D" id="3.80.10.10">
    <property type="entry name" value="Ribonuclease Inhibitor"/>
    <property type="match status" value="1"/>
</dbReference>
<proteinExistence type="predicted"/>
<feature type="region of interest" description="Disordered" evidence="1">
    <location>
        <begin position="1"/>
        <end position="24"/>
    </location>
</feature>
<dbReference type="Proteomes" id="UP000001471">
    <property type="component" value="Unassembled WGS sequence"/>
</dbReference>
<sequence>MEDEDMTGIKEEHTESEYFSEGEGCVGGCQCGDHNDEDETSEVESADGRYYKEEGLSFLESGDDRCYEEEDGVSDLGSGDDRYYKEEDGLSFLESGDNRYYEEEEEDWGMTDNSLDLSASDVSLHNDGQGRQLVKSKLDLDIDTEDPTHGNDTGDVVVKREADSHFKRKPSLEDSGWSEEEDRPQVTQPRLAIVKFYDSLDWASRWERTQRHTNVHTVVFEPTFQVTHEHIRTLASSPYEFKSSITIVHIGDGSALGSNLPIALADDLPQLKQLGILRAFNLTDSALTHLIDRCYNLTELELSAMDKYERRGLIRLQSLPAILRKDYNCAKHLQPSSRMRKDHCALTAHVPMMYGILSFAGSKLTTSTTQAVVSRCGHTTCH</sequence>
<organism evidence="2 3">
    <name type="scientific">Pyrenophora tritici-repentis (strain Pt-1C-BFP)</name>
    <name type="common">Wheat tan spot fungus</name>
    <name type="synonym">Drechslera tritici-repentis</name>
    <dbReference type="NCBI Taxonomy" id="426418"/>
    <lineage>
        <taxon>Eukaryota</taxon>
        <taxon>Fungi</taxon>
        <taxon>Dikarya</taxon>
        <taxon>Ascomycota</taxon>
        <taxon>Pezizomycotina</taxon>
        <taxon>Dothideomycetes</taxon>
        <taxon>Pleosporomycetidae</taxon>
        <taxon>Pleosporales</taxon>
        <taxon>Pleosporineae</taxon>
        <taxon>Pleosporaceae</taxon>
        <taxon>Pyrenophora</taxon>
    </lineage>
</organism>
<evidence type="ECO:0000313" key="3">
    <source>
        <dbReference type="Proteomes" id="UP000001471"/>
    </source>
</evidence>
<dbReference type="SUPFAM" id="SSF52047">
    <property type="entry name" value="RNI-like"/>
    <property type="match status" value="1"/>
</dbReference>
<dbReference type="AlphaFoldDB" id="B2WLS1"/>
<name>B2WLS1_PYRTR</name>
<reference evidence="3" key="1">
    <citation type="journal article" date="2013" name="G3 (Bethesda)">
        <title>Comparative genomics of a plant-pathogenic fungus, Pyrenophora tritici-repentis, reveals transduplication and the impact of repeat elements on pathogenicity and population divergence.</title>
        <authorList>
            <person name="Manning V.A."/>
            <person name="Pandelova I."/>
            <person name="Dhillon B."/>
            <person name="Wilhelm L.J."/>
            <person name="Goodwin S.B."/>
            <person name="Berlin A.M."/>
            <person name="Figueroa M."/>
            <person name="Freitag M."/>
            <person name="Hane J.K."/>
            <person name="Henrissat B."/>
            <person name="Holman W.H."/>
            <person name="Kodira C.D."/>
            <person name="Martin J."/>
            <person name="Oliver R.P."/>
            <person name="Robbertse B."/>
            <person name="Schackwitz W."/>
            <person name="Schwartz D.C."/>
            <person name="Spatafora J.W."/>
            <person name="Turgeon B.G."/>
            <person name="Yandava C."/>
            <person name="Young S."/>
            <person name="Zhou S."/>
            <person name="Zeng Q."/>
            <person name="Grigoriev I.V."/>
            <person name="Ma L.-J."/>
            <person name="Ciuffetti L.M."/>
        </authorList>
    </citation>
    <scope>NUCLEOTIDE SEQUENCE [LARGE SCALE GENOMIC DNA]</scope>
    <source>
        <strain evidence="3">Pt-1C-BFP</strain>
    </source>
</reference>